<dbReference type="InterPro" id="IPR026988">
    <property type="entry name" value="YaaC-like"/>
</dbReference>
<evidence type="ECO:0000313" key="2">
    <source>
        <dbReference type="Proteomes" id="UP000255326"/>
    </source>
</evidence>
<comment type="caution">
    <text evidence="1">The sequence shown here is derived from an EMBL/GenBank/DDBJ whole genome shotgun (WGS) entry which is preliminary data.</text>
</comment>
<dbReference type="EMBL" id="QQAY01000028">
    <property type="protein sequence ID" value="RDI36642.1"/>
    <property type="molecule type" value="Genomic_DNA"/>
</dbReference>
<dbReference type="Proteomes" id="UP000255326">
    <property type="component" value="Unassembled WGS sequence"/>
</dbReference>
<gene>
    <name evidence="1" type="ORF">DFR59_12820</name>
</gene>
<evidence type="ECO:0000313" key="1">
    <source>
        <dbReference type="EMBL" id="RDI36642.1"/>
    </source>
</evidence>
<dbReference type="Pfam" id="PF14175">
    <property type="entry name" value="YaaC"/>
    <property type="match status" value="1"/>
</dbReference>
<protein>
    <submittedName>
        <fullName evidence="1">YaaC-like protein</fullName>
    </submittedName>
</protein>
<reference evidence="1 2" key="1">
    <citation type="submission" date="2018-07" db="EMBL/GenBank/DDBJ databases">
        <title>Genomic Encyclopedia of Type Strains, Phase IV (KMG-IV): sequencing the most valuable type-strain genomes for metagenomic binning, comparative biology and taxonomic classification.</title>
        <authorList>
            <person name="Goeker M."/>
        </authorList>
    </citation>
    <scope>NUCLEOTIDE SEQUENCE [LARGE SCALE GENOMIC DNA]</scope>
    <source>
        <strain evidence="1 2">DSM 25281</strain>
    </source>
</reference>
<keyword evidence="2" id="KW-1185">Reference proteome</keyword>
<organism evidence="1 2">
    <name type="scientific">Falsibacillus pallidus</name>
    <dbReference type="NCBI Taxonomy" id="493781"/>
    <lineage>
        <taxon>Bacteria</taxon>
        <taxon>Bacillati</taxon>
        <taxon>Bacillota</taxon>
        <taxon>Bacilli</taxon>
        <taxon>Bacillales</taxon>
        <taxon>Bacillaceae</taxon>
        <taxon>Falsibacillus</taxon>
    </lineage>
</organism>
<sequence length="319" mass="37588">MNEHTTRWDYLTNFQSSVHSQRFLSKCYEKAQLDQADAQSYNNSYSFIYYLEHGRLYVDQAEQSPIYIKPILLFYGLVNLIKACLLTVDPFYPATTGVLAHGLSSRKRKKRNYFFFQDEVKIQKNGLFSHFSHQMFHVKHLEGDKLVMGNLLKEIPELDEAFKFIRGAENFYRLAKSDEAYQLPSNLPGQFKMADSKFKEYLSSKNNGIQWLQDRELAFRFNTPSLVPFFAPFRYDIYTDTLCLSREQSEDDTLSELIIYYALLYNLSMIARYETEWWSELIKHTPNQDFPLITKFLSISQNKIPLLISDYLRCVEDAL</sequence>
<proteinExistence type="predicted"/>
<name>A0A370FYM5_9BACI</name>
<dbReference type="AlphaFoldDB" id="A0A370FYM5"/>
<dbReference type="RefSeq" id="WP_245948542.1">
    <property type="nucleotide sequence ID" value="NZ_QQAY01000028.1"/>
</dbReference>
<accession>A0A370FYM5</accession>